<evidence type="ECO:0000313" key="8">
    <source>
        <dbReference type="EMBL" id="SNZ11396.1"/>
    </source>
</evidence>
<dbReference type="SUPFAM" id="SSF54862">
    <property type="entry name" value="4Fe-4S ferredoxins"/>
    <property type="match status" value="1"/>
</dbReference>
<keyword evidence="6" id="KW-0411">Iron-sulfur</keyword>
<feature type="domain" description="4Fe-4S ferredoxin-type" evidence="7">
    <location>
        <begin position="64"/>
        <end position="93"/>
    </location>
</feature>
<feature type="domain" description="4Fe-4S ferredoxin-type" evidence="7">
    <location>
        <begin position="34"/>
        <end position="63"/>
    </location>
</feature>
<evidence type="ECO:0000259" key="7">
    <source>
        <dbReference type="PROSITE" id="PS51379"/>
    </source>
</evidence>
<evidence type="ECO:0000256" key="3">
    <source>
        <dbReference type="ARBA" id="ARBA00022723"/>
    </source>
</evidence>
<dbReference type="InterPro" id="IPR017896">
    <property type="entry name" value="4Fe4S_Fe-S-bd"/>
</dbReference>
<organism evidence="8 9">
    <name type="scientific">Persephonella hydrogeniphila</name>
    <dbReference type="NCBI Taxonomy" id="198703"/>
    <lineage>
        <taxon>Bacteria</taxon>
        <taxon>Pseudomonadati</taxon>
        <taxon>Aquificota</taxon>
        <taxon>Aquificia</taxon>
        <taxon>Aquificales</taxon>
        <taxon>Hydrogenothermaceae</taxon>
        <taxon>Persephonella</taxon>
    </lineage>
</organism>
<sequence>MSYQLKPWHEIPIGSIVPEAGSSKVNHTGSWRMLRPVLNYDKCTHCLICWIFCPDDSIPVTPQERFETDFEYCKGCGICAVECPYDALEMVPEMEIKLKELEEEIG</sequence>
<keyword evidence="4" id="KW-0677">Repeat</keyword>
<dbReference type="EMBL" id="OBEI01000014">
    <property type="protein sequence ID" value="SNZ11396.1"/>
    <property type="molecule type" value="Genomic_DNA"/>
</dbReference>
<dbReference type="OrthoDB" id="9794954at2"/>
<dbReference type="InterPro" id="IPR017900">
    <property type="entry name" value="4Fe4S_Fe_S_CS"/>
</dbReference>
<dbReference type="GO" id="GO:0046872">
    <property type="term" value="F:metal ion binding"/>
    <property type="evidence" value="ECO:0007669"/>
    <property type="project" value="UniProtKB-KW"/>
</dbReference>
<dbReference type="AlphaFoldDB" id="A0A285NU21"/>
<dbReference type="Gene3D" id="3.30.70.20">
    <property type="match status" value="1"/>
</dbReference>
<keyword evidence="5" id="KW-0408">Iron</keyword>
<evidence type="ECO:0000256" key="5">
    <source>
        <dbReference type="ARBA" id="ARBA00023004"/>
    </source>
</evidence>
<gene>
    <name evidence="8" type="ORF">SAMN06265182_2053</name>
</gene>
<evidence type="ECO:0000256" key="6">
    <source>
        <dbReference type="ARBA" id="ARBA00023014"/>
    </source>
</evidence>
<dbReference type="PANTHER" id="PTHR43724:SF1">
    <property type="entry name" value="PYRUVATE SYNTHASE SUBUNIT PORD"/>
    <property type="match status" value="1"/>
</dbReference>
<evidence type="ECO:0000256" key="4">
    <source>
        <dbReference type="ARBA" id="ARBA00022737"/>
    </source>
</evidence>
<comment type="cofactor">
    <cofactor evidence="1">
        <name>[4Fe-4S] cluster</name>
        <dbReference type="ChEBI" id="CHEBI:49883"/>
    </cofactor>
</comment>
<dbReference type="NCBIfam" id="TIGR02179">
    <property type="entry name" value="PorD_KorD"/>
    <property type="match status" value="1"/>
</dbReference>
<proteinExistence type="predicted"/>
<accession>A0A285NU21</accession>
<dbReference type="PROSITE" id="PS51379">
    <property type="entry name" value="4FE4S_FER_2"/>
    <property type="match status" value="2"/>
</dbReference>
<dbReference type="Proteomes" id="UP000219036">
    <property type="component" value="Unassembled WGS sequence"/>
</dbReference>
<name>A0A285NU21_9AQUI</name>
<reference evidence="9" key="1">
    <citation type="submission" date="2017-09" db="EMBL/GenBank/DDBJ databases">
        <authorList>
            <person name="Varghese N."/>
            <person name="Submissions S."/>
        </authorList>
    </citation>
    <scope>NUCLEOTIDE SEQUENCE [LARGE SCALE GENOMIC DNA]</scope>
    <source>
        <strain evidence="9">DSM 15103</strain>
    </source>
</reference>
<keyword evidence="9" id="KW-1185">Reference proteome</keyword>
<dbReference type="GO" id="GO:0051539">
    <property type="term" value="F:4 iron, 4 sulfur cluster binding"/>
    <property type="evidence" value="ECO:0007669"/>
    <property type="project" value="UniProtKB-KW"/>
</dbReference>
<evidence type="ECO:0000313" key="9">
    <source>
        <dbReference type="Proteomes" id="UP000219036"/>
    </source>
</evidence>
<keyword evidence="3" id="KW-0479">Metal-binding</keyword>
<dbReference type="GO" id="GO:0016625">
    <property type="term" value="F:oxidoreductase activity, acting on the aldehyde or oxo group of donors, iron-sulfur protein as acceptor"/>
    <property type="evidence" value="ECO:0007669"/>
    <property type="project" value="InterPro"/>
</dbReference>
<keyword evidence="2" id="KW-0004">4Fe-4S</keyword>
<dbReference type="RefSeq" id="WP_097001192.1">
    <property type="nucleotide sequence ID" value="NZ_OBEI01000014.1"/>
</dbReference>
<dbReference type="PROSITE" id="PS00198">
    <property type="entry name" value="4FE4S_FER_1"/>
    <property type="match status" value="1"/>
</dbReference>
<evidence type="ECO:0000256" key="1">
    <source>
        <dbReference type="ARBA" id="ARBA00001966"/>
    </source>
</evidence>
<dbReference type="InterPro" id="IPR011898">
    <property type="entry name" value="PorD_KorD"/>
</dbReference>
<dbReference type="Pfam" id="PF14697">
    <property type="entry name" value="Fer4_21"/>
    <property type="match status" value="1"/>
</dbReference>
<protein>
    <submittedName>
        <fullName evidence="8">Pyruvate ferredoxin oxidoreductase delta subunit</fullName>
    </submittedName>
</protein>
<keyword evidence="8" id="KW-0670">Pyruvate</keyword>
<dbReference type="PANTHER" id="PTHR43724">
    <property type="entry name" value="PYRUVATE SYNTHASE SUBUNIT PORD"/>
    <property type="match status" value="1"/>
</dbReference>
<evidence type="ECO:0000256" key="2">
    <source>
        <dbReference type="ARBA" id="ARBA00022485"/>
    </source>
</evidence>